<dbReference type="EMBL" id="JAUSRF010000016">
    <property type="protein sequence ID" value="MDP9839416.1"/>
    <property type="molecule type" value="Genomic_DNA"/>
</dbReference>
<proteinExistence type="predicted"/>
<organism evidence="1 2">
    <name type="scientific">Neorhizobium huautlense</name>
    <dbReference type="NCBI Taxonomy" id="67774"/>
    <lineage>
        <taxon>Bacteria</taxon>
        <taxon>Pseudomonadati</taxon>
        <taxon>Pseudomonadota</taxon>
        <taxon>Alphaproteobacteria</taxon>
        <taxon>Hyphomicrobiales</taxon>
        <taxon>Rhizobiaceae</taxon>
        <taxon>Rhizobium/Agrobacterium group</taxon>
        <taxon>Neorhizobium</taxon>
    </lineage>
</organism>
<sequence>MAHRHSDDIDLKLNRLRDIRRSAIPLRSDGEAIRLLLSTQHAFHALICARDSEEPAIEKLDS</sequence>
<reference evidence="1 2" key="1">
    <citation type="submission" date="2023-07" db="EMBL/GenBank/DDBJ databases">
        <title>Sorghum-associated microbial communities from plants grown in Nebraska, USA.</title>
        <authorList>
            <person name="Schachtman D."/>
        </authorList>
    </citation>
    <scope>NUCLEOTIDE SEQUENCE [LARGE SCALE GENOMIC DNA]</scope>
    <source>
        <strain evidence="1 2">DS1307</strain>
    </source>
</reference>
<protein>
    <submittedName>
        <fullName evidence="1">Uncharacterized protein</fullName>
    </submittedName>
</protein>
<evidence type="ECO:0000313" key="2">
    <source>
        <dbReference type="Proteomes" id="UP001241472"/>
    </source>
</evidence>
<name>A0ABT9PY53_9HYPH</name>
<accession>A0ABT9PY53</accession>
<comment type="caution">
    <text evidence="1">The sequence shown here is derived from an EMBL/GenBank/DDBJ whole genome shotgun (WGS) entry which is preliminary data.</text>
</comment>
<dbReference type="RefSeq" id="WP_306837972.1">
    <property type="nucleotide sequence ID" value="NZ_JAUSRF010000016.1"/>
</dbReference>
<evidence type="ECO:0000313" key="1">
    <source>
        <dbReference type="EMBL" id="MDP9839416.1"/>
    </source>
</evidence>
<dbReference type="Proteomes" id="UP001241472">
    <property type="component" value="Unassembled WGS sequence"/>
</dbReference>
<gene>
    <name evidence="1" type="ORF">J2T09_004192</name>
</gene>
<keyword evidence="2" id="KW-1185">Reference proteome</keyword>